<organism evidence="1 2">
    <name type="scientific">Catellatospora coxensis</name>
    <dbReference type="NCBI Taxonomy" id="310354"/>
    <lineage>
        <taxon>Bacteria</taxon>
        <taxon>Bacillati</taxon>
        <taxon>Actinomycetota</taxon>
        <taxon>Actinomycetes</taxon>
        <taxon>Micromonosporales</taxon>
        <taxon>Micromonosporaceae</taxon>
        <taxon>Catellatospora</taxon>
    </lineage>
</organism>
<dbReference type="AlphaFoldDB" id="A0A8J3KXB6"/>
<name>A0A8J3KXB6_9ACTN</name>
<proteinExistence type="predicted"/>
<protein>
    <recommendedName>
        <fullName evidence="3">PARP-type domain-containing protein</fullName>
    </recommendedName>
</protein>
<evidence type="ECO:0000313" key="2">
    <source>
        <dbReference type="Proteomes" id="UP000630887"/>
    </source>
</evidence>
<sequence>MGPTAGDSARATCCFCHDVIRVSEDEYGMQVQLAPMAGSKVMQVMWTHSSCLRDRLHPHMAVWWE</sequence>
<dbReference type="Proteomes" id="UP000630887">
    <property type="component" value="Unassembled WGS sequence"/>
</dbReference>
<dbReference type="EMBL" id="BONI01000087">
    <property type="protein sequence ID" value="GIG10403.1"/>
    <property type="molecule type" value="Genomic_DNA"/>
</dbReference>
<evidence type="ECO:0000313" key="1">
    <source>
        <dbReference type="EMBL" id="GIG10403.1"/>
    </source>
</evidence>
<gene>
    <name evidence="1" type="ORF">Cco03nite_71030</name>
</gene>
<accession>A0A8J3KXB6</accession>
<keyword evidence="2" id="KW-1185">Reference proteome</keyword>
<comment type="caution">
    <text evidence="1">The sequence shown here is derived from an EMBL/GenBank/DDBJ whole genome shotgun (WGS) entry which is preliminary data.</text>
</comment>
<evidence type="ECO:0008006" key="3">
    <source>
        <dbReference type="Google" id="ProtNLM"/>
    </source>
</evidence>
<reference evidence="1 2" key="1">
    <citation type="submission" date="2021-01" db="EMBL/GenBank/DDBJ databases">
        <title>Whole genome shotgun sequence of Catellatospora coxensis NBRC 107359.</title>
        <authorList>
            <person name="Komaki H."/>
            <person name="Tamura T."/>
        </authorList>
    </citation>
    <scope>NUCLEOTIDE SEQUENCE [LARGE SCALE GENOMIC DNA]</scope>
    <source>
        <strain evidence="1 2">NBRC 107359</strain>
    </source>
</reference>